<proteinExistence type="predicted"/>
<dbReference type="RefSeq" id="WP_089885848.1">
    <property type="nucleotide sequence ID" value="NZ_FNPF01000022.1"/>
</dbReference>
<dbReference type="Proteomes" id="UP000199286">
    <property type="component" value="Unassembled WGS sequence"/>
</dbReference>
<sequence>MAGKINSDDLERYSIRLGDALDEQMRRVMSPDDRKSDKPLRRFSIREMADLCIGMKYNTLRSHLKTLKGLPSGRMEPGNKKTYALEEIHEIQRALFQAGKLPDGTQPWRLPGEETAKILVYNLKGGVAKSTLVANCAEVLAARGYRVLVCDLDPQASVSDLFDVRADLDNVPSIYDVLRYESADDGPVPAHQAIAATYFPNIDILPGSIALTEFEYETAQAAASGVPFYQRLQEKLAPIEDSYDVIIFDTPPHMSFCVITAVYAASGMIIPLSAGMLDVVSLEKFLELASSTLRSIENVVPEKKFDFLRFVLTRYQPSDPAQLQLSSFLRHTLGEAMLRTDLLSSTAIADAGNTMNPLLEVDPSEFTRKTYDRIAESVIGISLEIEQEIMAARGRKSSVREVA</sequence>
<keyword evidence="3" id="KW-1185">Reference proteome</keyword>
<gene>
    <name evidence="2" type="ORF">SAMN05444340_12227</name>
</gene>
<dbReference type="SUPFAM" id="SSF52540">
    <property type="entry name" value="P-loop containing nucleoside triphosphate hydrolases"/>
    <property type="match status" value="1"/>
</dbReference>
<dbReference type="PANTHER" id="PTHR13696:SF98">
    <property type="entry name" value="PLASMID PARTITION PROTEIN A"/>
    <property type="match status" value="1"/>
</dbReference>
<dbReference type="InterPro" id="IPR027417">
    <property type="entry name" value="P-loop_NTPase"/>
</dbReference>
<organism evidence="2 3">
    <name type="scientific">Citreimonas salinaria</name>
    <dbReference type="NCBI Taxonomy" id="321339"/>
    <lineage>
        <taxon>Bacteria</taxon>
        <taxon>Pseudomonadati</taxon>
        <taxon>Pseudomonadota</taxon>
        <taxon>Alphaproteobacteria</taxon>
        <taxon>Rhodobacterales</taxon>
        <taxon>Roseobacteraceae</taxon>
        <taxon>Citreimonas</taxon>
    </lineage>
</organism>
<dbReference type="InterPro" id="IPR050678">
    <property type="entry name" value="DNA_Partitioning_ATPase"/>
</dbReference>
<evidence type="ECO:0000259" key="1">
    <source>
        <dbReference type="Pfam" id="PF13614"/>
    </source>
</evidence>
<dbReference type="Gene3D" id="3.40.50.300">
    <property type="entry name" value="P-loop containing nucleotide triphosphate hydrolases"/>
    <property type="match status" value="1"/>
</dbReference>
<dbReference type="EMBL" id="FNPF01000022">
    <property type="protein sequence ID" value="SDY86033.1"/>
    <property type="molecule type" value="Genomic_DNA"/>
</dbReference>
<dbReference type="STRING" id="321339.SAMN05444340_12227"/>
<feature type="domain" description="AAA" evidence="1">
    <location>
        <begin position="117"/>
        <end position="288"/>
    </location>
</feature>
<evidence type="ECO:0000313" key="2">
    <source>
        <dbReference type="EMBL" id="SDY86033.1"/>
    </source>
</evidence>
<reference evidence="2 3" key="1">
    <citation type="submission" date="2016-10" db="EMBL/GenBank/DDBJ databases">
        <authorList>
            <person name="de Groot N.N."/>
        </authorList>
    </citation>
    <scope>NUCLEOTIDE SEQUENCE [LARGE SCALE GENOMIC DNA]</scope>
    <source>
        <strain evidence="2 3">DSM 26880</strain>
    </source>
</reference>
<dbReference type="AlphaFoldDB" id="A0A1H3NBA3"/>
<dbReference type="Pfam" id="PF13614">
    <property type="entry name" value="AAA_31"/>
    <property type="match status" value="1"/>
</dbReference>
<dbReference type="PANTHER" id="PTHR13696">
    <property type="entry name" value="P-LOOP CONTAINING NUCLEOSIDE TRIPHOSPHATE HYDROLASE"/>
    <property type="match status" value="1"/>
</dbReference>
<evidence type="ECO:0000313" key="3">
    <source>
        <dbReference type="Proteomes" id="UP000199286"/>
    </source>
</evidence>
<protein>
    <submittedName>
        <fullName evidence="2">Chromosome partitioning protein</fullName>
    </submittedName>
</protein>
<dbReference type="OrthoDB" id="9777757at2"/>
<dbReference type="InterPro" id="IPR025669">
    <property type="entry name" value="AAA_dom"/>
</dbReference>
<dbReference type="CDD" id="cd02042">
    <property type="entry name" value="ParAB_family"/>
    <property type="match status" value="1"/>
</dbReference>
<name>A0A1H3NBA3_9RHOB</name>
<accession>A0A1H3NBA3</accession>